<sequence>MAAKERYCYQILKSHSVVVDFDGQPHLTKVPGIVEGETFKQWKMRVLGPDVENVVIYGPYEPTPQTRMHNVRAVNSASNVERMFRAFGKIKDNKKQKAIDNAIADTTARFSVVPRETLEDLIAEKKHSLEPSVQDFFNRFIESNSKSEENISIEKLLNELIDNYNKVAKIFREKNVTK</sequence>
<dbReference type="RefSeq" id="WP_378108869.1">
    <property type="nucleotide sequence ID" value="NZ_JBHSRG010000004.1"/>
</dbReference>
<gene>
    <name evidence="1" type="ORF">ACFPZP_07230</name>
</gene>
<protein>
    <submittedName>
        <fullName evidence="1">Uncharacterized protein</fullName>
    </submittedName>
</protein>
<reference evidence="2" key="1">
    <citation type="journal article" date="2019" name="Int. J. Syst. Evol. Microbiol.">
        <title>The Global Catalogue of Microorganisms (GCM) 10K type strain sequencing project: providing services to taxonomists for standard genome sequencing and annotation.</title>
        <authorList>
            <consortium name="The Broad Institute Genomics Platform"/>
            <consortium name="The Broad Institute Genome Sequencing Center for Infectious Disease"/>
            <person name="Wu L."/>
            <person name="Ma J."/>
        </authorList>
    </citation>
    <scope>NUCLEOTIDE SEQUENCE [LARGE SCALE GENOMIC DNA]</scope>
    <source>
        <strain evidence="2">JCM30009</strain>
    </source>
</reference>
<evidence type="ECO:0000313" key="1">
    <source>
        <dbReference type="EMBL" id="MFC6120851.1"/>
    </source>
</evidence>
<accession>A0ABW1PW77</accession>
<proteinExistence type="predicted"/>
<comment type="caution">
    <text evidence="1">The sequence shown here is derived from an EMBL/GenBank/DDBJ whole genome shotgun (WGS) entry which is preliminary data.</text>
</comment>
<name>A0ABW1PW77_9ENTR</name>
<organism evidence="1 2">
    <name type="scientific">Citrobacter bitternis</name>
    <dbReference type="NCBI Taxonomy" id="1585982"/>
    <lineage>
        <taxon>Bacteria</taxon>
        <taxon>Pseudomonadati</taxon>
        <taxon>Pseudomonadota</taxon>
        <taxon>Gammaproteobacteria</taxon>
        <taxon>Enterobacterales</taxon>
        <taxon>Enterobacteriaceae</taxon>
        <taxon>Citrobacter</taxon>
    </lineage>
</organism>
<evidence type="ECO:0000313" key="2">
    <source>
        <dbReference type="Proteomes" id="UP001596169"/>
    </source>
</evidence>
<keyword evidence="2" id="KW-1185">Reference proteome</keyword>
<dbReference type="EMBL" id="JBHSRG010000004">
    <property type="protein sequence ID" value="MFC6120851.1"/>
    <property type="molecule type" value="Genomic_DNA"/>
</dbReference>
<dbReference type="Proteomes" id="UP001596169">
    <property type="component" value="Unassembled WGS sequence"/>
</dbReference>